<feature type="binding site" evidence="6">
    <location>
        <position position="385"/>
    </location>
    <ligand>
        <name>Mg(2+)</name>
        <dbReference type="ChEBI" id="CHEBI:18420"/>
    </ligand>
</feature>
<protein>
    <recommendedName>
        <fullName evidence="6">Acetate kinase</fullName>
        <ecNumber evidence="6">2.7.2.1</ecNumber>
    </recommendedName>
    <alternativeName>
        <fullName evidence="6">Acetokinase</fullName>
    </alternativeName>
</protein>
<keyword evidence="5 6" id="KW-0067">ATP-binding</keyword>
<feature type="binding site" evidence="6">
    <location>
        <position position="7"/>
    </location>
    <ligand>
        <name>Mg(2+)</name>
        <dbReference type="ChEBI" id="CHEBI:18420"/>
    </ligand>
</feature>
<dbReference type="PIRSF" id="PIRSF000722">
    <property type="entry name" value="Acetate_prop_kin"/>
    <property type="match status" value="1"/>
</dbReference>
<dbReference type="GO" id="GO:0008776">
    <property type="term" value="F:acetate kinase activity"/>
    <property type="evidence" value="ECO:0007669"/>
    <property type="project" value="UniProtKB-UniRule"/>
</dbReference>
<dbReference type="GO" id="GO:0005737">
    <property type="term" value="C:cytoplasm"/>
    <property type="evidence" value="ECO:0007669"/>
    <property type="project" value="UniProtKB-SubCell"/>
</dbReference>
<feature type="binding site" evidence="6">
    <location>
        <position position="14"/>
    </location>
    <ligand>
        <name>ATP</name>
        <dbReference type="ChEBI" id="CHEBI:30616"/>
    </ligand>
</feature>
<keyword evidence="6" id="KW-0460">Magnesium</keyword>
<feature type="binding site" evidence="6">
    <location>
        <begin position="283"/>
        <end position="285"/>
    </location>
    <ligand>
        <name>ATP</name>
        <dbReference type="ChEBI" id="CHEBI:30616"/>
    </ligand>
</feature>
<gene>
    <name evidence="6" type="primary">ackA</name>
    <name evidence="8" type="ORF">CEE37_02030</name>
</gene>
<comment type="caution">
    <text evidence="8">The sequence shown here is derived from an EMBL/GenBank/DDBJ whole genome shotgun (WGS) entry which is preliminary data.</text>
</comment>
<dbReference type="Proteomes" id="UP000319619">
    <property type="component" value="Unassembled WGS sequence"/>
</dbReference>
<sequence>MKILILNCGSSSIKYQFIETGTRIVQAKGSVERIGMKGALLKQKRHDGDEVKITGEIIDHQAGVEYILSILLSKNHGVIENKSQIDAVGHRVVHGGEKFTGSVLINDEVMKGLEDCMELAPLHNPPNIKGIKACQRLLPKAPMVGVFDTAFHHTLPDYAYMYGLPYVLYKRYGIRRYGFHGSSHLYVSQRAAVLLEKPIEELRIITCHLGNGASMAAVKGGKSIDTTMGFTPVEGLLMGTRCGDIDPAAILHTMGCEELTLGEANSMMNKHSGLYGISGISSDMREIIEEAEGGSQRAELALEMYCYRVKKYIGAYAAVLGGLDAIVFTGGIGENAPEVRQRSLSGLDSLGVVLDPKLNIWESSAEHAIHDQNSSTAIIVIPTNEELVIALDTEKLIGEVVSVE</sequence>
<dbReference type="InterPro" id="IPR004372">
    <property type="entry name" value="Ac/propionate_kinase"/>
</dbReference>
<comment type="function">
    <text evidence="6">Catalyzes the formation of acetyl phosphate from acetate and ATP. Can also catalyze the reverse reaction.</text>
</comment>
<evidence type="ECO:0000256" key="6">
    <source>
        <dbReference type="HAMAP-Rule" id="MF_00020"/>
    </source>
</evidence>
<name>A0A532V5K1_UNCL8</name>
<dbReference type="Pfam" id="PF00871">
    <property type="entry name" value="Acetate_kinase"/>
    <property type="match status" value="1"/>
</dbReference>
<comment type="subcellular location">
    <subcellularLocation>
        <location evidence="6">Cytoplasm</location>
    </subcellularLocation>
</comment>
<dbReference type="Gene3D" id="3.30.420.40">
    <property type="match status" value="2"/>
</dbReference>
<evidence type="ECO:0000313" key="9">
    <source>
        <dbReference type="Proteomes" id="UP000319619"/>
    </source>
</evidence>
<keyword evidence="4 6" id="KW-0418">Kinase</keyword>
<dbReference type="PANTHER" id="PTHR21060">
    <property type="entry name" value="ACETATE KINASE"/>
    <property type="match status" value="1"/>
</dbReference>
<dbReference type="PANTHER" id="PTHR21060:SF15">
    <property type="entry name" value="ACETATE KINASE-RELATED"/>
    <property type="match status" value="1"/>
</dbReference>
<evidence type="ECO:0000256" key="5">
    <source>
        <dbReference type="ARBA" id="ARBA00022840"/>
    </source>
</evidence>
<evidence type="ECO:0000256" key="3">
    <source>
        <dbReference type="ARBA" id="ARBA00022741"/>
    </source>
</evidence>
<dbReference type="CDD" id="cd24010">
    <property type="entry name" value="ASKHA_NBD_AcK_PK"/>
    <property type="match status" value="1"/>
</dbReference>
<comment type="cofactor">
    <cofactor evidence="6">
        <name>Mg(2+)</name>
        <dbReference type="ChEBI" id="CHEBI:18420"/>
    </cofactor>
    <cofactor evidence="6">
        <name>Mn(2+)</name>
        <dbReference type="ChEBI" id="CHEBI:29035"/>
    </cofactor>
    <text evidence="6">Mg(2+). Can also accept Mn(2+).</text>
</comment>
<dbReference type="EMBL" id="NJBN01000001">
    <property type="protein sequence ID" value="TKJ42486.1"/>
    <property type="molecule type" value="Genomic_DNA"/>
</dbReference>
<comment type="pathway">
    <text evidence="6">Metabolic intermediate biosynthesis; acetyl-CoA biosynthesis; acetyl-CoA from acetate: step 1/2.</text>
</comment>
<proteinExistence type="inferred from homology"/>
<dbReference type="UniPathway" id="UPA00340">
    <property type="reaction ID" value="UER00458"/>
</dbReference>
<dbReference type="GO" id="GO:0005524">
    <property type="term" value="F:ATP binding"/>
    <property type="evidence" value="ECO:0007669"/>
    <property type="project" value="UniProtKB-KW"/>
</dbReference>
<dbReference type="PRINTS" id="PR00471">
    <property type="entry name" value="ACETATEKNASE"/>
</dbReference>
<evidence type="ECO:0000256" key="7">
    <source>
        <dbReference type="RuleBase" id="RU003835"/>
    </source>
</evidence>
<dbReference type="InterPro" id="IPR043129">
    <property type="entry name" value="ATPase_NBD"/>
</dbReference>
<dbReference type="HAMAP" id="MF_00020">
    <property type="entry name" value="Acetate_kinase"/>
    <property type="match status" value="1"/>
</dbReference>
<comment type="subunit">
    <text evidence="6">Homodimer.</text>
</comment>
<dbReference type="InterPro" id="IPR000890">
    <property type="entry name" value="Aliphatic_acid_kin_short-chain"/>
</dbReference>
<feature type="site" description="Transition state stabilizer" evidence="6">
    <location>
        <position position="241"/>
    </location>
</feature>
<evidence type="ECO:0000256" key="1">
    <source>
        <dbReference type="ARBA" id="ARBA00008748"/>
    </source>
</evidence>
<dbReference type="GO" id="GO:0000287">
    <property type="term" value="F:magnesium ion binding"/>
    <property type="evidence" value="ECO:0007669"/>
    <property type="project" value="UniProtKB-UniRule"/>
</dbReference>
<evidence type="ECO:0000256" key="4">
    <source>
        <dbReference type="ARBA" id="ARBA00022777"/>
    </source>
</evidence>
<dbReference type="PROSITE" id="PS01076">
    <property type="entry name" value="ACETATE_KINASE_2"/>
    <property type="match status" value="1"/>
</dbReference>
<accession>A0A532V5K1</accession>
<dbReference type="EC" id="2.7.2.1" evidence="6"/>
<feature type="binding site" evidence="6">
    <location>
        <position position="91"/>
    </location>
    <ligand>
        <name>substrate</name>
    </ligand>
</feature>
<dbReference type="AlphaFoldDB" id="A0A532V5K1"/>
<reference evidence="8 9" key="1">
    <citation type="submission" date="2017-06" db="EMBL/GenBank/DDBJ databases">
        <title>Novel microbial phyla capable of carbon fixation and sulfur reduction in deep-sea sediments.</title>
        <authorList>
            <person name="Huang J."/>
            <person name="Baker B."/>
            <person name="Wang Y."/>
        </authorList>
    </citation>
    <scope>NUCLEOTIDE SEQUENCE [LARGE SCALE GENOMIC DNA]</scope>
    <source>
        <strain evidence="8">B3_LCP</strain>
    </source>
</reference>
<keyword evidence="2 6" id="KW-0808">Transferase</keyword>
<evidence type="ECO:0000256" key="2">
    <source>
        <dbReference type="ARBA" id="ARBA00022679"/>
    </source>
</evidence>
<dbReference type="GO" id="GO:0006083">
    <property type="term" value="P:acetate metabolic process"/>
    <property type="evidence" value="ECO:0007669"/>
    <property type="project" value="TreeGrafter"/>
</dbReference>
<comment type="catalytic activity">
    <reaction evidence="6">
        <text>acetate + ATP = acetyl phosphate + ADP</text>
        <dbReference type="Rhea" id="RHEA:11352"/>
        <dbReference type="ChEBI" id="CHEBI:22191"/>
        <dbReference type="ChEBI" id="CHEBI:30089"/>
        <dbReference type="ChEBI" id="CHEBI:30616"/>
        <dbReference type="ChEBI" id="CHEBI:456216"/>
        <dbReference type="EC" id="2.7.2.1"/>
    </reaction>
</comment>
<dbReference type="GO" id="GO:0006085">
    <property type="term" value="P:acetyl-CoA biosynthetic process"/>
    <property type="evidence" value="ECO:0007669"/>
    <property type="project" value="UniProtKB-UniRule"/>
</dbReference>
<dbReference type="NCBIfam" id="TIGR00016">
    <property type="entry name" value="ackA"/>
    <property type="match status" value="1"/>
</dbReference>
<dbReference type="PROSITE" id="PS01075">
    <property type="entry name" value="ACETATE_KINASE_1"/>
    <property type="match status" value="1"/>
</dbReference>
<feature type="site" description="Transition state stabilizer" evidence="6">
    <location>
        <position position="180"/>
    </location>
</feature>
<organism evidence="8 9">
    <name type="scientific">candidate division LCP-89 bacterium B3_LCP</name>
    <dbReference type="NCBI Taxonomy" id="2012998"/>
    <lineage>
        <taxon>Bacteria</taxon>
        <taxon>Pseudomonadati</taxon>
        <taxon>Bacteria division LCP-89</taxon>
    </lineage>
</organism>
<feature type="binding site" evidence="6">
    <location>
        <begin position="208"/>
        <end position="212"/>
    </location>
    <ligand>
        <name>ATP</name>
        <dbReference type="ChEBI" id="CHEBI:30616"/>
    </ligand>
</feature>
<dbReference type="InterPro" id="IPR023865">
    <property type="entry name" value="Aliphatic_acid_kinase_CS"/>
</dbReference>
<feature type="binding site" evidence="6">
    <location>
        <begin position="331"/>
        <end position="335"/>
    </location>
    <ligand>
        <name>ATP</name>
        <dbReference type="ChEBI" id="CHEBI:30616"/>
    </ligand>
</feature>
<comment type="similarity">
    <text evidence="1 6 7">Belongs to the acetokinase family.</text>
</comment>
<keyword evidence="3 6" id="KW-0547">Nucleotide-binding</keyword>
<dbReference type="SUPFAM" id="SSF53067">
    <property type="entry name" value="Actin-like ATPase domain"/>
    <property type="match status" value="2"/>
</dbReference>
<evidence type="ECO:0000313" key="8">
    <source>
        <dbReference type="EMBL" id="TKJ42486.1"/>
    </source>
</evidence>
<feature type="active site" description="Proton donor/acceptor" evidence="6">
    <location>
        <position position="148"/>
    </location>
</feature>
<keyword evidence="6" id="KW-0963">Cytoplasm</keyword>
<keyword evidence="6" id="KW-0479">Metal-binding</keyword>